<gene>
    <name evidence="1" type="ORF">AAM4_1816</name>
</gene>
<protein>
    <submittedName>
        <fullName evidence="1">Conserved domain protein</fullName>
    </submittedName>
</protein>
<evidence type="ECO:0000313" key="1">
    <source>
        <dbReference type="EMBL" id="CED91648.1"/>
    </source>
</evidence>
<accession>A0A1L7RQ36</accession>
<proteinExistence type="predicted"/>
<dbReference type="Gene3D" id="3.40.960.10">
    <property type="entry name" value="VSR Endonuclease"/>
    <property type="match status" value="1"/>
</dbReference>
<dbReference type="EMBL" id="LK995517">
    <property type="protein sequence ID" value="CED91648.1"/>
    <property type="molecule type" value="Genomic_DNA"/>
</dbReference>
<sequence length="248" mass="27264">MEGGKVSSYPQGVVALPQADRAKVVARRIGGLLTCGHALAHYGIPLREEPTVVHVAVRRGRSHIPSGVGRVVIHRVEGLVPRGPLEPPIADPESVVLTVMRCADELDALIALDAALRVGLVHETMLLARLAGPRNGRLRSLLGRADPRARSLLETIARYDLQEAGQEPEVAADLGFEVDLLMGRLVIETDGYAYHGDRESWENDHRRDQSLLRRGYVPLRLTSAQVLSRQTVQLVEPVARRLGCWRES</sequence>
<dbReference type="AlphaFoldDB" id="A0A1L7RQ36"/>
<reference evidence="1" key="1">
    <citation type="submission" date="2014-07" db="EMBL/GenBank/DDBJ databases">
        <authorList>
            <person name="Zhang J.E."/>
            <person name="Yang H."/>
            <person name="Guo J."/>
            <person name="Deng Z."/>
            <person name="Luo H."/>
            <person name="Luo M."/>
            <person name="Zhao B."/>
        </authorList>
    </citation>
    <scope>NUCLEOTIDE SEQUENCE</scope>
    <source>
        <strain evidence="1">AM4</strain>
    </source>
</reference>
<name>A0A1L7RQ36_9ACTO</name>
<organism evidence="1">
    <name type="scientific">Actinomyces succiniciruminis</name>
    <dbReference type="NCBI Taxonomy" id="1522002"/>
    <lineage>
        <taxon>Bacteria</taxon>
        <taxon>Bacillati</taxon>
        <taxon>Actinomycetota</taxon>
        <taxon>Actinomycetes</taxon>
        <taxon>Actinomycetales</taxon>
        <taxon>Actinomycetaceae</taxon>
        <taxon>Actinomyces</taxon>
    </lineage>
</organism>